<accession>D3B822</accession>
<dbReference type="Proteomes" id="UP000001396">
    <property type="component" value="Unassembled WGS sequence"/>
</dbReference>
<evidence type="ECO:0000256" key="5">
    <source>
        <dbReference type="ARBA" id="ARBA00023034"/>
    </source>
</evidence>
<comment type="subcellular location">
    <subcellularLocation>
        <location evidence="1">Golgi apparatus</location>
        <location evidence="1">trans-Golgi network</location>
    </subcellularLocation>
</comment>
<evidence type="ECO:0000256" key="3">
    <source>
        <dbReference type="ARBA" id="ARBA00022448"/>
    </source>
</evidence>
<dbReference type="GO" id="GO:0032456">
    <property type="term" value="P:endocytic recycling"/>
    <property type="evidence" value="ECO:0007669"/>
    <property type="project" value="TreeGrafter"/>
</dbReference>
<dbReference type="OMA" id="NTYVENS"/>
<keyword evidence="3" id="KW-0813">Transport</keyword>
<gene>
    <name evidence="9" type="primary">vps52C</name>
    <name evidence="9" type="ORF">PPL_04612</name>
</gene>
<dbReference type="InterPro" id="IPR048361">
    <property type="entry name" value="Vps52_C"/>
</dbReference>
<reference evidence="9 10" key="1">
    <citation type="journal article" date="2011" name="Genome Res.">
        <title>Phylogeny-wide analysis of social amoeba genomes highlights ancient origins for complex intercellular communication.</title>
        <authorList>
            <person name="Heidel A.J."/>
            <person name="Lawal H.M."/>
            <person name="Felder M."/>
            <person name="Schilde C."/>
            <person name="Helps N.R."/>
            <person name="Tunggal B."/>
            <person name="Rivero F."/>
            <person name="John U."/>
            <person name="Schleicher M."/>
            <person name="Eichinger L."/>
            <person name="Platzer M."/>
            <person name="Noegel A.A."/>
            <person name="Schaap P."/>
            <person name="Gloeckner G."/>
        </authorList>
    </citation>
    <scope>NUCLEOTIDE SEQUENCE [LARGE SCALE GENOMIC DNA]</scope>
    <source>
        <strain evidence="10">ATCC 26659 / Pp 5 / PN500</strain>
    </source>
</reference>
<evidence type="ECO:0000259" key="8">
    <source>
        <dbReference type="Pfam" id="PF20655"/>
    </source>
</evidence>
<dbReference type="InterPro" id="IPR007258">
    <property type="entry name" value="Vps52"/>
</dbReference>
<protein>
    <submittedName>
        <fullName evidence="9">Vps52 / Sac2 family protein</fullName>
    </submittedName>
</protein>
<evidence type="ECO:0000256" key="1">
    <source>
        <dbReference type="ARBA" id="ARBA00004601"/>
    </source>
</evidence>
<proteinExistence type="inferred from homology"/>
<dbReference type="GO" id="GO:0005829">
    <property type="term" value="C:cytosol"/>
    <property type="evidence" value="ECO:0007669"/>
    <property type="project" value="GOC"/>
</dbReference>
<dbReference type="GO" id="GO:0019905">
    <property type="term" value="F:syntaxin binding"/>
    <property type="evidence" value="ECO:0007669"/>
    <property type="project" value="TreeGrafter"/>
</dbReference>
<dbReference type="FunCoup" id="D3B822">
    <property type="interactions" value="7"/>
</dbReference>
<evidence type="ECO:0000256" key="4">
    <source>
        <dbReference type="ARBA" id="ARBA00022927"/>
    </source>
</evidence>
<dbReference type="GO" id="GO:0006896">
    <property type="term" value="P:Golgi to vacuole transport"/>
    <property type="evidence" value="ECO:0007669"/>
    <property type="project" value="TreeGrafter"/>
</dbReference>
<dbReference type="GeneID" id="31360099"/>
<dbReference type="AlphaFoldDB" id="D3B822"/>
<keyword evidence="4" id="KW-0653">Protein transport</keyword>
<dbReference type="EMBL" id="ADBJ01000020">
    <property type="protein sequence ID" value="EFA82190.1"/>
    <property type="molecule type" value="Genomic_DNA"/>
</dbReference>
<evidence type="ECO:0000256" key="2">
    <source>
        <dbReference type="ARBA" id="ARBA00008180"/>
    </source>
</evidence>
<dbReference type="GO" id="GO:0015031">
    <property type="term" value="P:protein transport"/>
    <property type="evidence" value="ECO:0007669"/>
    <property type="project" value="UniProtKB-KW"/>
</dbReference>
<evidence type="ECO:0000313" key="9">
    <source>
        <dbReference type="EMBL" id="EFA82190.1"/>
    </source>
</evidence>
<evidence type="ECO:0000259" key="7">
    <source>
        <dbReference type="Pfam" id="PF04129"/>
    </source>
</evidence>
<organism evidence="9 10">
    <name type="scientific">Heterostelium pallidum (strain ATCC 26659 / Pp 5 / PN500)</name>
    <name type="common">Cellular slime mold</name>
    <name type="synonym">Polysphondylium pallidum</name>
    <dbReference type="NCBI Taxonomy" id="670386"/>
    <lineage>
        <taxon>Eukaryota</taxon>
        <taxon>Amoebozoa</taxon>
        <taxon>Evosea</taxon>
        <taxon>Eumycetozoa</taxon>
        <taxon>Dictyostelia</taxon>
        <taxon>Acytosteliales</taxon>
        <taxon>Acytosteliaceae</taxon>
        <taxon>Heterostelium</taxon>
    </lineage>
</organism>
<evidence type="ECO:0000313" key="10">
    <source>
        <dbReference type="Proteomes" id="UP000001396"/>
    </source>
</evidence>
<name>D3B822_HETP5</name>
<dbReference type="PANTHER" id="PTHR14190:SF7">
    <property type="entry name" value="VACUOLAR PROTEIN SORTING-ASSOCIATED PROTEIN 52 HOMOLOG"/>
    <property type="match status" value="1"/>
</dbReference>
<keyword evidence="5" id="KW-0333">Golgi apparatus</keyword>
<feature type="domain" description="Vps52 coiled-coil" evidence="7">
    <location>
        <begin position="91"/>
        <end position="196"/>
    </location>
</feature>
<dbReference type="InParanoid" id="D3B822"/>
<comment type="caution">
    <text evidence="9">The sequence shown here is derived from an EMBL/GenBank/DDBJ whole genome shotgun (WGS) entry which is preliminary data.</text>
</comment>
<dbReference type="Pfam" id="PF20655">
    <property type="entry name" value="Vps52_C"/>
    <property type="match status" value="1"/>
</dbReference>
<dbReference type="STRING" id="670386.D3B822"/>
<keyword evidence="6" id="KW-0175">Coiled coil</keyword>
<keyword evidence="10" id="KW-1185">Reference proteome</keyword>
<dbReference type="PANTHER" id="PTHR14190">
    <property type="entry name" value="SUPPRESSOR OF ACTIN MUTATIONS 2/VACUOLAR PROTEIN SORTING 52"/>
    <property type="match status" value="1"/>
</dbReference>
<feature type="domain" description="Vps52 C-terminal" evidence="8">
    <location>
        <begin position="339"/>
        <end position="542"/>
    </location>
</feature>
<dbReference type="RefSeq" id="XP_020434307.1">
    <property type="nucleotide sequence ID" value="XM_020575512.1"/>
</dbReference>
<feature type="coiled-coil region" evidence="6">
    <location>
        <begin position="503"/>
        <end position="544"/>
    </location>
</feature>
<sequence>MGTPFKPPPFMKQQSRQLMMSLKKGRDEIDVDELGDLDITTILGSEIDDQPISQEDQDRVKEALKKGLDLREYSHSVESELNQLDKLTVADYFNEREDFLILYNQISVVDGVLQSVEQMLNHFYNDIKNIGSEMNQLQEKSMMMNYKVNNRKLLKEKLMEFIDVITIDINFSNQLTKGEINTEYVNCLQKLDQKITLFDDYKVLAPSICTYSQYIATEVINTYVENSERYYSNYYRNYTNSLLRMQDDATIKSDVGTKLKTIFSSATNGGNNETGRHHSIDLATLLHSMAPAVVNNGSVAAKDKDSGNGLVRTDQLKKEILDSSAIESPASASFWDAVPVIIPTSSNTPTIKYPFEQVYRSLVFFLMDIMTTETEFINKFFLGGQDMISIIFTRSISLLIETTEGFLTNSNDLVCISIVVGILNYFKYVMVQERNITVLNELLFDKLLPVATDRYLRVFSKHITLMNGVLMKDLKPINFLHSHFIGKRYAEFYMCLTGLNGLMNRLQSQLQEQMSAIEKQHNERQEEHQKLQQLMKEKKNQTAANVEQLESLDDQIDTLEATHLKKKQHLQQLNGNRESVQKTLTQLRDYSLQLLRKLSNEIASKPEQVIFMINNYSTILSVWRDSRLSGDDQSLGQLYALFQSATAKYIDDQLLALKHFSGMISFVNEWAPLVESSVKIDPAMNPSFNSTAVEHIFEQFENNWKSAVAVIKDNSIKHFASSSLAKNRTFDVLLQQLHYLYRGMTIVVQHCFPNLKNSKYFRPTQFLQDIRAMSPGSKFDDLI</sequence>
<dbReference type="InterPro" id="IPR048319">
    <property type="entry name" value="Vps52_CC"/>
</dbReference>
<comment type="similarity">
    <text evidence="2">Belongs to the VPS52 family.</text>
</comment>
<dbReference type="Pfam" id="PF04129">
    <property type="entry name" value="Vps52_CC"/>
    <property type="match status" value="1"/>
</dbReference>
<evidence type="ECO:0000256" key="6">
    <source>
        <dbReference type="SAM" id="Coils"/>
    </source>
</evidence>
<dbReference type="GO" id="GO:0042147">
    <property type="term" value="P:retrograde transport, endosome to Golgi"/>
    <property type="evidence" value="ECO:0007669"/>
    <property type="project" value="TreeGrafter"/>
</dbReference>
<dbReference type="GO" id="GO:0000938">
    <property type="term" value="C:GARP complex"/>
    <property type="evidence" value="ECO:0007669"/>
    <property type="project" value="TreeGrafter"/>
</dbReference>